<evidence type="ECO:0000313" key="6">
    <source>
        <dbReference type="EMBL" id="WNQ10638.1"/>
    </source>
</evidence>
<dbReference type="Pfam" id="PF04434">
    <property type="entry name" value="SWIM"/>
    <property type="match status" value="1"/>
</dbReference>
<dbReference type="PROSITE" id="PS51192">
    <property type="entry name" value="HELICASE_ATP_BIND_1"/>
    <property type="match status" value="1"/>
</dbReference>
<dbReference type="GO" id="GO:0005524">
    <property type="term" value="F:ATP binding"/>
    <property type="evidence" value="ECO:0007669"/>
    <property type="project" value="InterPro"/>
</dbReference>
<dbReference type="Gene3D" id="3.40.50.300">
    <property type="entry name" value="P-loop containing nucleotide triphosphate hydrolases"/>
    <property type="match status" value="1"/>
</dbReference>
<keyword evidence="2" id="KW-0863">Zinc-finger</keyword>
<sequence>MNEPIQEKTIRALCGRFACEDGEALFRAGSVNVTRRSGHRYEADVREDGSVYPVTLGLPSAGKAEAVCSCPVFHPDDLYCRHIAALLFWVKDGSGAGLEASLSGVGEAASAGEAGTGLSDRLLELFSRKPVPPTAARPFVDGREVLEAEFTVRTVPHRDRGLRFGVECRIGAKRLYAVKRIGEFLEQVERGEPYPLTGTFSYVPELHSFQPENDAVLRALLRIVRSEGEPEGSSYGGEGRMPLIPAAYWEGLLPLLAAAPQVKLVHDGLTYSGIGLTEEPLPLVFAFEPASEGAEDGRLEIRGSDRVTVMEAYGMILSEGRLRKPPAEELKRLAGLIRMLEETGMPSVRIPVEQMELFLEQVIPGLLKLGAVKVAQEVSERMVQAPLKAKLFLDRVKDRLLAGLEFHYGEWVVDPLESPGTRAGRGRLLVRDGEKEQRILSLMEQAAFLQTEGGYMLLGEEEEYEFLRHVLPELEKLVQVYATSAAKERLFTGHAPPRLRAEVDERTDWLEFRFELDGIPEREISRLLETLAEKRRYYRLPGGALMPLDSEEFQDIIRFLNSLGGRLELAGDRLRLPAAHAVHLMENAAPGRAVSLGTSFRRLLDTMRSPDHLEHPYPEGWEPVLRGYQKYGYQWLKTLARYRFGGVLADEMGLGKTVQSIAYLVSVLPELRETGEPALVVCPASLLYNWQRELRQFAPELRVTVADGGAKERSGILSDPAGADVIITSYPLLRRDLLRYMALSFHTVFYDEAQAFKNPDTQTARSVKAIRARHRFALTGTPLENRLEDLWSLYDVVFPGLLPDRKAFKEFSREAAAKRIRPFMLRRLKSDVLQELPEKIESTLAAELLPEQKKLYVAYLAELRQEAVKHLKAGSLRRNRIRILAGLTRLRQLCCHPALFVEGYRGSSAKFDQLLELVDEYRGLGRRVLIFSQFTEMLGLIRRELVEREVPYFYLDGQTPPLERVELCRRFNEGERDLFLLSLKAGGTGLNLTGADTVILYDLWWNPAVELQAMDRAHRIGQRKVVQVIRLVARGTVEDKMYALQQSKKALIGEVLQPAEEGLPSLTENEIRELLML</sequence>
<feature type="domain" description="SWIM-type" evidence="3">
    <location>
        <begin position="52"/>
        <end position="91"/>
    </location>
</feature>
<dbReference type="Proteomes" id="UP001305702">
    <property type="component" value="Chromosome"/>
</dbReference>
<dbReference type="KEGG" id="paun:MJA45_23935"/>
<dbReference type="EMBL" id="CP130318">
    <property type="protein sequence ID" value="WNQ10638.1"/>
    <property type="molecule type" value="Genomic_DNA"/>
</dbReference>
<dbReference type="GO" id="GO:0016787">
    <property type="term" value="F:hydrolase activity"/>
    <property type="evidence" value="ECO:0007669"/>
    <property type="project" value="UniProtKB-KW"/>
</dbReference>
<dbReference type="PROSITE" id="PS50966">
    <property type="entry name" value="ZF_SWIM"/>
    <property type="match status" value="1"/>
</dbReference>
<keyword evidence="7" id="KW-1185">Reference proteome</keyword>
<feature type="domain" description="Helicase C-terminal" evidence="5">
    <location>
        <begin position="910"/>
        <end position="1071"/>
    </location>
</feature>
<dbReference type="InterPro" id="IPR001650">
    <property type="entry name" value="Helicase_C-like"/>
</dbReference>
<keyword evidence="2" id="KW-0862">Zinc</keyword>
<dbReference type="FunFam" id="3.40.50.300:FF:000533">
    <property type="entry name" value="Helicase, Snf2 family"/>
    <property type="match status" value="1"/>
</dbReference>
<dbReference type="CDD" id="cd18793">
    <property type="entry name" value="SF2_C_SNF"/>
    <property type="match status" value="1"/>
</dbReference>
<dbReference type="PROSITE" id="PS51194">
    <property type="entry name" value="HELICASE_CTER"/>
    <property type="match status" value="1"/>
</dbReference>
<dbReference type="Pfam" id="PF08455">
    <property type="entry name" value="SNF2_assoc"/>
    <property type="match status" value="1"/>
</dbReference>
<dbReference type="InterPro" id="IPR049730">
    <property type="entry name" value="SNF2/RAD54-like_C"/>
</dbReference>
<evidence type="ECO:0000259" key="3">
    <source>
        <dbReference type="PROSITE" id="PS50966"/>
    </source>
</evidence>
<dbReference type="PANTHER" id="PTHR10799">
    <property type="entry name" value="SNF2/RAD54 HELICASE FAMILY"/>
    <property type="match status" value="1"/>
</dbReference>
<accession>A0AA96LCN6</accession>
<dbReference type="Pfam" id="PF00271">
    <property type="entry name" value="Helicase_C"/>
    <property type="match status" value="1"/>
</dbReference>
<dbReference type="InterPro" id="IPR014001">
    <property type="entry name" value="Helicase_ATP-bd"/>
</dbReference>
<dbReference type="AlphaFoldDB" id="A0AA96LCN6"/>
<dbReference type="InterPro" id="IPR013663">
    <property type="entry name" value="Helicase_SWF/SNF/SWI_bac"/>
</dbReference>
<dbReference type="GO" id="GO:0008270">
    <property type="term" value="F:zinc ion binding"/>
    <property type="evidence" value="ECO:0007669"/>
    <property type="project" value="UniProtKB-KW"/>
</dbReference>
<protein>
    <submittedName>
        <fullName evidence="6">SNF2 helicase associated domain-containing protein</fullName>
    </submittedName>
</protein>
<evidence type="ECO:0000313" key="7">
    <source>
        <dbReference type="Proteomes" id="UP001305702"/>
    </source>
</evidence>
<dbReference type="InterPro" id="IPR000330">
    <property type="entry name" value="SNF2_N"/>
</dbReference>
<gene>
    <name evidence="6" type="ORF">MJA45_23935</name>
</gene>
<dbReference type="InterPro" id="IPR038718">
    <property type="entry name" value="SNF2-like_sf"/>
</dbReference>
<dbReference type="SMART" id="SM00490">
    <property type="entry name" value="HELICc"/>
    <property type="match status" value="1"/>
</dbReference>
<dbReference type="SMART" id="SM00487">
    <property type="entry name" value="DEXDc"/>
    <property type="match status" value="1"/>
</dbReference>
<organism evidence="6 7">
    <name type="scientific">Paenibacillus aurantius</name>
    <dbReference type="NCBI Taxonomy" id="2918900"/>
    <lineage>
        <taxon>Bacteria</taxon>
        <taxon>Bacillati</taxon>
        <taxon>Bacillota</taxon>
        <taxon>Bacilli</taxon>
        <taxon>Bacillales</taxon>
        <taxon>Paenibacillaceae</taxon>
        <taxon>Paenibacillus</taxon>
    </lineage>
</organism>
<dbReference type="Gene3D" id="3.40.50.10810">
    <property type="entry name" value="Tandem AAA-ATPase domain"/>
    <property type="match status" value="1"/>
</dbReference>
<evidence type="ECO:0000256" key="1">
    <source>
        <dbReference type="ARBA" id="ARBA00022801"/>
    </source>
</evidence>
<dbReference type="InterPro" id="IPR027417">
    <property type="entry name" value="P-loop_NTPase"/>
</dbReference>
<feature type="domain" description="Helicase ATP-binding" evidence="4">
    <location>
        <begin position="637"/>
        <end position="800"/>
    </location>
</feature>
<evidence type="ECO:0000256" key="2">
    <source>
        <dbReference type="PROSITE-ProRule" id="PRU00325"/>
    </source>
</evidence>
<dbReference type="RefSeq" id="WP_315604412.1">
    <property type="nucleotide sequence ID" value="NZ_CP130318.1"/>
</dbReference>
<evidence type="ECO:0000259" key="4">
    <source>
        <dbReference type="PROSITE" id="PS51192"/>
    </source>
</evidence>
<evidence type="ECO:0000259" key="5">
    <source>
        <dbReference type="PROSITE" id="PS51194"/>
    </source>
</evidence>
<dbReference type="Pfam" id="PF00176">
    <property type="entry name" value="SNF2-rel_dom"/>
    <property type="match status" value="1"/>
</dbReference>
<reference evidence="6 7" key="1">
    <citation type="submission" date="2022-02" db="EMBL/GenBank/DDBJ databases">
        <title>Paenibacillus sp. MBLB1776 Whole Genome Shotgun Sequencing.</title>
        <authorList>
            <person name="Hwang C.Y."/>
            <person name="Cho E.-S."/>
            <person name="Seo M.-J."/>
        </authorList>
    </citation>
    <scope>NUCLEOTIDE SEQUENCE [LARGE SCALE GENOMIC DNA]</scope>
    <source>
        <strain evidence="6 7">MBLB1776</strain>
    </source>
</reference>
<keyword evidence="2" id="KW-0479">Metal-binding</keyword>
<proteinExistence type="predicted"/>
<name>A0AA96LCN6_9BACL</name>
<dbReference type="InterPro" id="IPR007527">
    <property type="entry name" value="Znf_SWIM"/>
</dbReference>
<dbReference type="SUPFAM" id="SSF52540">
    <property type="entry name" value="P-loop containing nucleoside triphosphate hydrolases"/>
    <property type="match status" value="2"/>
</dbReference>
<keyword evidence="1" id="KW-0378">Hydrolase</keyword>